<keyword evidence="3" id="KW-0732">Signal</keyword>
<dbReference type="AlphaFoldDB" id="A0A6I4W4T9"/>
<evidence type="ECO:0000256" key="3">
    <source>
        <dbReference type="SAM" id="SignalP"/>
    </source>
</evidence>
<dbReference type="RefSeq" id="WP_160802673.1">
    <property type="nucleotide sequence ID" value="NZ_WUUL01000013.1"/>
</dbReference>
<reference evidence="4 5" key="1">
    <citation type="submission" date="2019-12" db="EMBL/GenBank/DDBJ databases">
        <title>Whole-genome analyses of novel actinobacteria.</title>
        <authorList>
            <person name="Sahin N."/>
            <person name="Saygin H."/>
        </authorList>
    </citation>
    <scope>NUCLEOTIDE SEQUENCE [LARGE SCALE GENOMIC DNA]</scope>
    <source>
        <strain evidence="4 5">KC615</strain>
    </source>
</reference>
<keyword evidence="2" id="KW-1133">Transmembrane helix</keyword>
<evidence type="ECO:0000313" key="4">
    <source>
        <dbReference type="EMBL" id="MXQ55322.1"/>
    </source>
</evidence>
<feature type="chain" id="PRO_5026113080" evidence="3">
    <location>
        <begin position="25"/>
        <end position="214"/>
    </location>
</feature>
<dbReference type="NCBIfam" id="TIGR01167">
    <property type="entry name" value="LPXTG_anchor"/>
    <property type="match status" value="1"/>
</dbReference>
<keyword evidence="2" id="KW-0472">Membrane</keyword>
<evidence type="ECO:0000256" key="1">
    <source>
        <dbReference type="SAM" id="MobiDB-lite"/>
    </source>
</evidence>
<accession>A0A6I4W4T9</accession>
<sequence>MFKKIVSGAFAATLVFAVPTMALACNWGAQASGDCKKLDVTVNIEQGDSEKAGHYDLYWSKVGNPKQGKKIATGDIPALKKGQAHNISYDVTKNENGKEGRYIFHLVEPNGSIWSKEIVVNNCTEAPPSTDDGGTTVPPKPLPTPVEPPTIEPPTAGNGGPTTLPADGKTPTPVQTKPNGGALPKTASSYPTVIVLGAALIAGGALTLRFRAQN</sequence>
<comment type="caution">
    <text evidence="4">The sequence shown here is derived from an EMBL/GenBank/DDBJ whole genome shotgun (WGS) entry which is preliminary data.</text>
</comment>
<feature type="region of interest" description="Disordered" evidence="1">
    <location>
        <begin position="126"/>
        <end position="187"/>
    </location>
</feature>
<feature type="compositionally biased region" description="Pro residues" evidence="1">
    <location>
        <begin position="138"/>
        <end position="152"/>
    </location>
</feature>
<evidence type="ECO:0000256" key="2">
    <source>
        <dbReference type="SAM" id="Phobius"/>
    </source>
</evidence>
<feature type="transmembrane region" description="Helical" evidence="2">
    <location>
        <begin position="189"/>
        <end position="208"/>
    </location>
</feature>
<dbReference type="PROSITE" id="PS51257">
    <property type="entry name" value="PROKAR_LIPOPROTEIN"/>
    <property type="match status" value="1"/>
</dbReference>
<proteinExistence type="predicted"/>
<keyword evidence="5" id="KW-1185">Reference proteome</keyword>
<dbReference type="Proteomes" id="UP000430692">
    <property type="component" value="Unassembled WGS sequence"/>
</dbReference>
<name>A0A6I4W4T9_9BACL</name>
<evidence type="ECO:0000313" key="5">
    <source>
        <dbReference type="Proteomes" id="UP000430692"/>
    </source>
</evidence>
<organism evidence="4 5">
    <name type="scientific">Shimazuella alba</name>
    <dbReference type="NCBI Taxonomy" id="2690964"/>
    <lineage>
        <taxon>Bacteria</taxon>
        <taxon>Bacillati</taxon>
        <taxon>Bacillota</taxon>
        <taxon>Bacilli</taxon>
        <taxon>Bacillales</taxon>
        <taxon>Thermoactinomycetaceae</taxon>
        <taxon>Shimazuella</taxon>
    </lineage>
</organism>
<feature type="signal peptide" evidence="3">
    <location>
        <begin position="1"/>
        <end position="24"/>
    </location>
</feature>
<keyword evidence="2" id="KW-0812">Transmembrane</keyword>
<protein>
    <submittedName>
        <fullName evidence="4">LPXTG cell wall anchor domain-containing protein</fullName>
    </submittedName>
</protein>
<dbReference type="EMBL" id="WUUL01000013">
    <property type="protein sequence ID" value="MXQ55322.1"/>
    <property type="molecule type" value="Genomic_DNA"/>
</dbReference>
<gene>
    <name evidence="4" type="ORF">GSM42_16690</name>
</gene>